<reference evidence="5" key="5">
    <citation type="submission" date="2016-05" db="EMBL/GenBank/DDBJ databases">
        <authorList>
            <person name="Krishnakumar V."/>
            <person name="Cheng C.-Y."/>
            <person name="Chan A.P."/>
            <person name="Schobel S."/>
            <person name="Kim M."/>
            <person name="Ferlanti E.S."/>
            <person name="Belyaeva I."/>
            <person name="Rosen B.D."/>
            <person name="Micklem G."/>
            <person name="Miller J.R."/>
            <person name="Vaughn M."/>
            <person name="Town C.D."/>
        </authorList>
    </citation>
    <scope>NUCLEOTIDE SEQUENCE</scope>
</reference>
<keyword evidence="1" id="KW-0175">Coiled coil</keyword>
<evidence type="ECO:0000313" key="5">
    <source>
        <dbReference type="EMBL" id="AEE31909.1"/>
    </source>
</evidence>
<proteinExistence type="predicted"/>
<evidence type="ECO:0000313" key="6">
    <source>
        <dbReference type="Proteomes" id="UP000006548"/>
    </source>
</evidence>
<evidence type="ECO:0000256" key="2">
    <source>
        <dbReference type="SAM" id="MobiDB-lite"/>
    </source>
</evidence>
<dbReference type="EMBL" id="CP002684">
    <property type="protein sequence ID" value="AEE31909.1"/>
    <property type="molecule type" value="Genomic_DNA"/>
</dbReference>
<dbReference type="Araport" id="AT1G41820"/>
<dbReference type="Proteomes" id="UP000006548">
    <property type="component" value="Chromosome 1"/>
</dbReference>
<reference evidence="4" key="2">
    <citation type="submission" date="2000-02" db="EMBL/GenBank/DDBJ databases">
        <title>Arabidopsis thaliana chromosome 1 BAC T4I21 genomic sequence.</title>
        <authorList>
            <person name="Lin X."/>
            <person name="Kaul S."/>
            <person name="Town C.D."/>
            <person name="Benito M."/>
            <person name="Creasy T.H."/>
            <person name="Haas B.J."/>
            <person name="Wu D."/>
            <person name="Maiti R."/>
            <person name="Ronning C.M."/>
            <person name="Koo H."/>
            <person name="Fujii C.Y."/>
            <person name="Utterback T.R."/>
            <person name="Barnstead M.E."/>
            <person name="Bowman C.L."/>
            <person name="White O."/>
            <person name="Nierman W.C."/>
            <person name="Fraser C.M."/>
        </authorList>
    </citation>
    <scope>NUCLEOTIDE SEQUENCE</scope>
</reference>
<dbReference type="PIR" id="A96492">
    <property type="entry name" value="A96492"/>
</dbReference>
<accession>Q9C8Q4</accession>
<dbReference type="EMBL" id="AC022456">
    <property type="protein sequence ID" value="AAG52023.1"/>
    <property type="molecule type" value="Genomic_DNA"/>
</dbReference>
<feature type="compositionally biased region" description="Basic and acidic residues" evidence="2">
    <location>
        <begin position="82"/>
        <end position="102"/>
    </location>
</feature>
<organism evidence="4">
    <name type="scientific">Arabidopsis thaliana</name>
    <name type="common">Mouse-ear cress</name>
    <dbReference type="NCBI Taxonomy" id="3702"/>
    <lineage>
        <taxon>Eukaryota</taxon>
        <taxon>Viridiplantae</taxon>
        <taxon>Streptophyta</taxon>
        <taxon>Embryophyta</taxon>
        <taxon>Tracheophyta</taxon>
        <taxon>Spermatophyta</taxon>
        <taxon>Magnoliopsida</taxon>
        <taxon>eudicotyledons</taxon>
        <taxon>Gunneridae</taxon>
        <taxon>Pentapetalae</taxon>
        <taxon>rosids</taxon>
        <taxon>malvids</taxon>
        <taxon>Brassicales</taxon>
        <taxon>Brassicaceae</taxon>
        <taxon>Camelineae</taxon>
        <taxon>Arabidopsis</taxon>
    </lineage>
</organism>
<feature type="region of interest" description="Disordered" evidence="2">
    <location>
        <begin position="81"/>
        <end position="102"/>
    </location>
</feature>
<dbReference type="AlphaFoldDB" id="Q9C8Q4"/>
<reference evidence="6" key="6">
    <citation type="journal article" date="2017" name="Plant J.">
        <title>Araport11: a complete reannotation of the Arabidopsis thaliana reference genome.</title>
        <authorList>
            <person name="Cheng C.Y."/>
            <person name="Krishnakumar V."/>
            <person name="Chan A.P."/>
            <person name="Thibaud-Nissen F."/>
            <person name="Schobel S."/>
            <person name="Town C.D."/>
        </authorList>
    </citation>
    <scope>GENOME REANNOTATION</scope>
    <source>
        <strain evidence="6">cv. Columbia</strain>
    </source>
</reference>
<dbReference type="HOGENOM" id="CLU_687629_0_0_1"/>
<name>Q9C8Q4_ARATH</name>
<protein>
    <submittedName>
        <fullName evidence="4">Uncharacterized protein T4I21.4</fullName>
    </submittedName>
</protein>
<dbReference type="GeneID" id="840790"/>
<evidence type="ECO:0000313" key="4">
    <source>
        <dbReference type="EMBL" id="AAG52023.1"/>
    </source>
</evidence>
<dbReference type="KEGG" id="ath:AT1G41820"/>
<gene>
    <name evidence="3 5" type="ordered locus">At1g41820</name>
    <name evidence="4" type="ORF">T4I21.4</name>
    <name evidence="5" type="ORF">T4I21_4</name>
</gene>
<reference evidence="4" key="3">
    <citation type="submission" date="2001-01" db="EMBL/GenBank/DDBJ databases">
        <authorList>
            <person name="Town C.D."/>
            <person name="Kaul S."/>
        </authorList>
    </citation>
    <scope>NUCLEOTIDE SEQUENCE</scope>
</reference>
<keyword evidence="6" id="KW-1185">Reference proteome</keyword>
<dbReference type="ExpressionAtlas" id="Q9C8Q4">
    <property type="expression patterns" value="baseline and differential"/>
</dbReference>
<evidence type="ECO:0000256" key="1">
    <source>
        <dbReference type="SAM" id="Coils"/>
    </source>
</evidence>
<dbReference type="PaxDb" id="3702-AT1G41820.1"/>
<evidence type="ECO:0000313" key="3">
    <source>
        <dbReference type="Araport" id="AT1G41820"/>
    </source>
</evidence>
<feature type="coiled-coil region" evidence="1">
    <location>
        <begin position="133"/>
        <end position="167"/>
    </location>
</feature>
<sequence>MTIPEHHPELEPAEQLVAEEQALAEPRRQMTRMVTSKSSSGVSVNDQAIIDAITLQMEKIIDAKHKPINDQLKGIEQYEQISHQKEAKPNRPQEKHNWRSRPTKDESNCYYYIRDDHRRFEQARQQPNDVKEVKTMKQNRKESLSSNEQLKDELLMILNAYNKLKKAKHPLPSNSKKAKIALPSEFTKDTCDLYEKTDFVLEIIKLVLEERSQKEGQRSLSSIVTDLEQQTISITEPILKELFGFSRTFNVFPLVFVKDNEKPVKDAILNIRKSYGFPNPFDYGSKEDMDQAWSEMKASKASEARTHLFGVWNWKYLRKTTTIAKGCSTLKYYFANGEHDMTIPEHHPKLEPAEQLIAEEQLGAEEQHVVEEALAEPRRQMTRSKTKLLNQAISDYPNTWT</sequence>
<reference evidence="5" key="4">
    <citation type="submission" date="2011-02" db="EMBL/GenBank/DDBJ databases">
        <authorList>
            <consortium name="TAIR"/>
            <person name="Swarbreck D."/>
            <person name="Lamesch P."/>
            <person name="Wilks C."/>
            <person name="Huala E."/>
        </authorList>
    </citation>
    <scope>NUCLEOTIDE SEQUENCE</scope>
</reference>
<dbReference type="TAIR" id="AT1G41820"/>
<reference evidence="5 6" key="1">
    <citation type="journal article" date="2000" name="Nature">
        <title>Sequence and analysis of chromosome 1 of the plant Arabidopsis thaliana.</title>
        <authorList>
            <person name="Theologis A."/>
            <person name="Ecker J.R."/>
            <person name="Palm C.J."/>
            <person name="Federspiel N.A."/>
            <person name="Kaul S."/>
            <person name="White O."/>
            <person name="Alonso J."/>
            <person name="Altafi H."/>
            <person name="Araujo R."/>
            <person name="Bowman C.L."/>
            <person name="Brooks S.Y."/>
            <person name="Buehler E."/>
            <person name="Chan A."/>
            <person name="Chao Q."/>
            <person name="Chen H."/>
            <person name="Cheuk R.F."/>
            <person name="Chin C.W."/>
            <person name="Chung M.K."/>
            <person name="Conn L."/>
            <person name="Conway A.B."/>
            <person name="Conway A.R."/>
            <person name="Creasy T.H."/>
            <person name="Dewar K."/>
            <person name="Dunn P."/>
            <person name="Etgu P."/>
            <person name="Feldblyum T.V."/>
            <person name="Feng J."/>
            <person name="Fong B."/>
            <person name="Fujii C.Y."/>
            <person name="Gill J.E."/>
            <person name="Goldsmith A.D."/>
            <person name="Haas B."/>
            <person name="Hansen N.F."/>
            <person name="Hughes B."/>
            <person name="Huizar L."/>
            <person name="Hunter J.L."/>
            <person name="Jenkins J."/>
            <person name="Johnson-Hopson C."/>
            <person name="Khan S."/>
            <person name="Khaykin E."/>
            <person name="Kim C.J."/>
            <person name="Koo H.L."/>
            <person name="Kremenetskaia I."/>
            <person name="Kurtz D.B."/>
            <person name="Kwan A."/>
            <person name="Lam B."/>
            <person name="Langin-Hooper S."/>
            <person name="Lee A."/>
            <person name="Lee J.M."/>
            <person name="Lenz C.A."/>
            <person name="Li J.H."/>
            <person name="Li Y."/>
            <person name="Lin X."/>
            <person name="Liu S.X."/>
            <person name="Liu Z.A."/>
            <person name="Luros J.S."/>
            <person name="Maiti R."/>
            <person name="Marziali A."/>
            <person name="Militscher J."/>
            <person name="Miranda M."/>
            <person name="Nguyen M."/>
            <person name="Nierman W.C."/>
            <person name="Osborne B.I."/>
            <person name="Pai G."/>
            <person name="Peterson J."/>
            <person name="Pham P.K."/>
            <person name="Rizzo M."/>
            <person name="Rooney T."/>
            <person name="Rowley D."/>
            <person name="Sakano H."/>
            <person name="Salzberg S.L."/>
            <person name="Schwartz J.R."/>
            <person name="Shinn P."/>
            <person name="Southwick A.M."/>
            <person name="Sun H."/>
            <person name="Tallon L.J."/>
            <person name="Tambunga G."/>
            <person name="Toriumi M.J."/>
            <person name="Town C.D."/>
            <person name="Utterback T."/>
            <person name="Van Aken S."/>
            <person name="Vaysberg M."/>
            <person name="Vysotskaia V.S."/>
            <person name="Walker M."/>
            <person name="Wu D."/>
            <person name="Yu G."/>
            <person name="Fraser C.M."/>
            <person name="Venter J.C."/>
            <person name="Davis R.W."/>
        </authorList>
    </citation>
    <scope>NUCLEOTIDE SEQUENCE [LARGE SCALE GENOMIC DNA]</scope>
    <source>
        <strain evidence="6">cv. Columbia</strain>
    </source>
</reference>